<dbReference type="NCBIfam" id="NF007919">
    <property type="entry name" value="PRK10634.1"/>
    <property type="match status" value="1"/>
</dbReference>
<keyword evidence="3 9" id="KW-0808">Transferase</keyword>
<dbReference type="PROSITE" id="PS51163">
    <property type="entry name" value="YRDC"/>
    <property type="match status" value="1"/>
</dbReference>
<evidence type="ECO:0000256" key="1">
    <source>
        <dbReference type="ARBA" id="ARBA00004496"/>
    </source>
</evidence>
<dbReference type="PANTHER" id="PTHR17490:SF18">
    <property type="entry name" value="THREONYLCARBAMOYL-AMP SYNTHASE"/>
    <property type="match status" value="1"/>
</dbReference>
<organism evidence="11 12">
    <name type="scientific">Dickeya solani D s0432-1</name>
    <dbReference type="NCBI Taxonomy" id="1231725"/>
    <lineage>
        <taxon>Bacteria</taxon>
        <taxon>Pseudomonadati</taxon>
        <taxon>Pseudomonadota</taxon>
        <taxon>Gammaproteobacteria</taxon>
        <taxon>Enterobacterales</taxon>
        <taxon>Pectobacteriaceae</taxon>
        <taxon>Dickeya</taxon>
    </lineage>
</organism>
<accession>A0AAV3K8R0</accession>
<dbReference type="InterPro" id="IPR023535">
    <property type="entry name" value="TC-AMP_synthase"/>
</dbReference>
<comment type="similarity">
    <text evidence="9">Belongs to the SUA5 family. TsaC subfamily.</text>
</comment>
<dbReference type="GO" id="GO:0006450">
    <property type="term" value="P:regulation of translational fidelity"/>
    <property type="evidence" value="ECO:0007669"/>
    <property type="project" value="TreeGrafter"/>
</dbReference>
<evidence type="ECO:0000256" key="3">
    <source>
        <dbReference type="ARBA" id="ARBA00022679"/>
    </source>
</evidence>
<evidence type="ECO:0000256" key="9">
    <source>
        <dbReference type="HAMAP-Rule" id="MF_01852"/>
    </source>
</evidence>
<dbReference type="AlphaFoldDB" id="A0AAV3K8R0"/>
<comment type="function">
    <text evidence="9">Required for the formation of a threonylcarbamoyl group on adenosine at position 37 (t(6)A37) in tRNAs that read codons beginning with adenine. Catalyzes the conversion of L-threonine, HCO(3)(-)/CO(2) and ATP to give threonylcarbamoyl-AMP (TC-AMP) as the acyladenylate intermediate, with the release of diphosphate.</text>
</comment>
<dbReference type="GO" id="GO:0003725">
    <property type="term" value="F:double-stranded RNA binding"/>
    <property type="evidence" value="ECO:0007669"/>
    <property type="project" value="InterPro"/>
</dbReference>
<protein>
    <recommendedName>
        <fullName evidence="9">Threonylcarbamoyl-AMP synthase</fullName>
        <shortName evidence="9">TC-AMP synthase</shortName>
        <ecNumber evidence="9">2.7.7.87</ecNumber>
    </recommendedName>
    <alternativeName>
        <fullName evidence="9">L-threonylcarbamoyladenylate synthase</fullName>
    </alternativeName>
    <alternativeName>
        <fullName evidence="9">t(6)A37 threonylcarbamoyladenosine biosynthesis protein TsaC</fullName>
    </alternativeName>
    <alternativeName>
        <fullName evidence="9">tRNA threonylcarbamoyladenosine biosynthesis protein TsaC</fullName>
    </alternativeName>
</protein>
<dbReference type="GO" id="GO:0061710">
    <property type="term" value="F:L-threonylcarbamoyladenylate synthase"/>
    <property type="evidence" value="ECO:0007669"/>
    <property type="project" value="UniProtKB-EC"/>
</dbReference>
<comment type="catalytic activity">
    <reaction evidence="8 9">
        <text>L-threonine + hydrogencarbonate + ATP = L-threonylcarbamoyladenylate + diphosphate + H2O</text>
        <dbReference type="Rhea" id="RHEA:36407"/>
        <dbReference type="ChEBI" id="CHEBI:15377"/>
        <dbReference type="ChEBI" id="CHEBI:17544"/>
        <dbReference type="ChEBI" id="CHEBI:30616"/>
        <dbReference type="ChEBI" id="CHEBI:33019"/>
        <dbReference type="ChEBI" id="CHEBI:57926"/>
        <dbReference type="ChEBI" id="CHEBI:73682"/>
        <dbReference type="EC" id="2.7.7.87"/>
    </reaction>
</comment>
<comment type="caution">
    <text evidence="11">The sequence shown here is derived from an EMBL/GenBank/DDBJ whole genome shotgun (WGS) entry which is preliminary data.</text>
</comment>
<dbReference type="Pfam" id="PF01300">
    <property type="entry name" value="Sua5_yciO_yrdC"/>
    <property type="match status" value="1"/>
</dbReference>
<gene>
    <name evidence="9" type="primary">tsaC</name>
    <name evidence="11" type="ORF">A544_3749</name>
</gene>
<evidence type="ECO:0000256" key="6">
    <source>
        <dbReference type="ARBA" id="ARBA00022741"/>
    </source>
</evidence>
<dbReference type="PANTHER" id="PTHR17490">
    <property type="entry name" value="SUA5"/>
    <property type="match status" value="1"/>
</dbReference>
<dbReference type="Gene3D" id="3.90.870.10">
    <property type="entry name" value="DHBP synthase"/>
    <property type="match status" value="1"/>
</dbReference>
<dbReference type="InterPro" id="IPR050156">
    <property type="entry name" value="TC-AMP_synthase_SUA5"/>
</dbReference>
<dbReference type="FunFam" id="3.90.870.10:FF:000004">
    <property type="entry name" value="Threonylcarbamoyl-AMP synthase"/>
    <property type="match status" value="1"/>
</dbReference>
<dbReference type="EC" id="2.7.7.87" evidence="9"/>
<name>A0AAV3K8R0_9GAMM</name>
<dbReference type="HAMAP" id="MF_01852">
    <property type="entry name" value="TsaC"/>
    <property type="match status" value="1"/>
</dbReference>
<evidence type="ECO:0000313" key="12">
    <source>
        <dbReference type="Proteomes" id="UP000017142"/>
    </source>
</evidence>
<evidence type="ECO:0000256" key="4">
    <source>
        <dbReference type="ARBA" id="ARBA00022694"/>
    </source>
</evidence>
<evidence type="ECO:0000313" key="11">
    <source>
        <dbReference type="EMBL" id="ERO57169.1"/>
    </source>
</evidence>
<evidence type="ECO:0000256" key="8">
    <source>
        <dbReference type="ARBA" id="ARBA00048366"/>
    </source>
</evidence>
<evidence type="ECO:0000256" key="5">
    <source>
        <dbReference type="ARBA" id="ARBA00022695"/>
    </source>
</evidence>
<dbReference type="SUPFAM" id="SSF55821">
    <property type="entry name" value="YrdC/RibB"/>
    <property type="match status" value="1"/>
</dbReference>
<keyword evidence="4 9" id="KW-0819">tRNA processing</keyword>
<dbReference type="InterPro" id="IPR017945">
    <property type="entry name" value="DHBP_synth_RibB-like_a/b_dom"/>
</dbReference>
<keyword evidence="2 9" id="KW-0963">Cytoplasm</keyword>
<keyword evidence="5 9" id="KW-0548">Nucleotidyltransferase</keyword>
<dbReference type="InterPro" id="IPR006070">
    <property type="entry name" value="Sua5-like_dom"/>
</dbReference>
<sequence length="206" mass="22525">MPVNCVESRYRLKKAIVMSNVNSEDLAPLLQQLREENVIAYPTEAVFGLGCDPDSETAVERLLALKQRPREKGLILIAADFQQLEPYVEVSALSDIQRQAIFASWPGPVTWVLPAKRVTPDWLTGQFTSLAVRVSDHPLVKQLCLAFGKPLVSTSANLSGQPPCRTAREVAEQFGGSFPVLNGEVGGRLNPSEIRDALTGAMLRQG</sequence>
<evidence type="ECO:0000256" key="7">
    <source>
        <dbReference type="ARBA" id="ARBA00022840"/>
    </source>
</evidence>
<dbReference type="GO" id="GO:0000049">
    <property type="term" value="F:tRNA binding"/>
    <property type="evidence" value="ECO:0007669"/>
    <property type="project" value="TreeGrafter"/>
</dbReference>
<dbReference type="GO" id="GO:0005737">
    <property type="term" value="C:cytoplasm"/>
    <property type="evidence" value="ECO:0007669"/>
    <property type="project" value="UniProtKB-SubCell"/>
</dbReference>
<dbReference type="GO" id="GO:0002949">
    <property type="term" value="P:tRNA threonylcarbamoyladenosine modification"/>
    <property type="evidence" value="ECO:0007669"/>
    <property type="project" value="UniProtKB-UniRule"/>
</dbReference>
<evidence type="ECO:0000259" key="10">
    <source>
        <dbReference type="PROSITE" id="PS51163"/>
    </source>
</evidence>
<proteinExistence type="inferred from homology"/>
<dbReference type="EMBL" id="AMWE01000004">
    <property type="protein sequence ID" value="ERO57169.1"/>
    <property type="molecule type" value="Genomic_DNA"/>
</dbReference>
<reference evidence="12" key="1">
    <citation type="journal article" date="2013" name="Diversity">
        <title>Genome Sequence of Dickeya solani, a New soft Rot Pathogen of Potato, Suggests its Emergence May Be Related to a Novel Combination of Non-Ribosomal Peptide/Polyketide Synthetase Clusters.</title>
        <authorList>
            <person name="Garlant L."/>
            <person name="Koskinen P."/>
            <person name="Rouhiainen L."/>
            <person name="Laine P."/>
            <person name="Paulin L."/>
            <person name="Auvinen P."/>
            <person name="Holm L."/>
            <person name="Pirhonen M."/>
        </authorList>
    </citation>
    <scope>NUCLEOTIDE SEQUENCE [LARGE SCALE GENOMIC DNA]</scope>
    <source>
        <strain evidence="12">D s0432-1</strain>
    </source>
</reference>
<dbReference type="Proteomes" id="UP000017142">
    <property type="component" value="Unassembled WGS sequence"/>
</dbReference>
<feature type="domain" description="YrdC-like" evidence="10">
    <location>
        <begin position="23"/>
        <end position="206"/>
    </location>
</feature>
<keyword evidence="6 9" id="KW-0547">Nucleotide-binding</keyword>
<keyword evidence="7 9" id="KW-0067">ATP-binding</keyword>
<dbReference type="GO" id="GO:0005524">
    <property type="term" value="F:ATP binding"/>
    <property type="evidence" value="ECO:0007669"/>
    <property type="project" value="UniProtKB-UniRule"/>
</dbReference>
<evidence type="ECO:0000256" key="2">
    <source>
        <dbReference type="ARBA" id="ARBA00022490"/>
    </source>
</evidence>
<comment type="subcellular location">
    <subcellularLocation>
        <location evidence="1 9">Cytoplasm</location>
    </subcellularLocation>
</comment>